<organism evidence="5 6">
    <name type="scientific">Panaeolus cyanescens</name>
    <dbReference type="NCBI Taxonomy" id="181874"/>
    <lineage>
        <taxon>Eukaryota</taxon>
        <taxon>Fungi</taxon>
        <taxon>Dikarya</taxon>
        <taxon>Basidiomycota</taxon>
        <taxon>Agaricomycotina</taxon>
        <taxon>Agaricomycetes</taxon>
        <taxon>Agaricomycetidae</taxon>
        <taxon>Agaricales</taxon>
        <taxon>Agaricineae</taxon>
        <taxon>Galeropsidaceae</taxon>
        <taxon>Panaeolus</taxon>
    </lineage>
</organism>
<evidence type="ECO:0000256" key="2">
    <source>
        <dbReference type="ARBA" id="ARBA00022857"/>
    </source>
</evidence>
<dbReference type="Pfam" id="PF00106">
    <property type="entry name" value="adh_short"/>
    <property type="match status" value="2"/>
</dbReference>
<dbReference type="EMBL" id="NHTK01001364">
    <property type="protein sequence ID" value="PPQ99277.1"/>
    <property type="molecule type" value="Genomic_DNA"/>
</dbReference>
<sequence length="462" mass="49253">MSKVILVTGANTGIGFELVRLLAAQGHTVYLGARNPDAGATAQTTLVNEGLTNVKFVLIDLNDIATIEAAKETIEKEEGKLDVLVNNAGISKFEDRELSPLTVKISSIRATMETNLFGTIQVTQTFLPLLRKAAPGSVILNVSTEMASNSWMAARNFGHWIPYNASKAATNSFAISLAKELEPEGIKVNAVTPGYTSTKLNFFGQGGKSAKAGAECLLPFALLDKDGPTCANTGIGFELVRLLATKGHKVYLGARNPAAGAEAQATLAKEGLTNVKSIQLDLNDISTIHAAKAIIAKEEGKLDVLVNNAGISKMEDEQTATTVKIASIRETMETNLYGTIEVTQAFLPLLRNAAPGSVILNVSTDMASNHWMATHNFGHWVAYNTSKAALNSFGISLAKELEPEGIKVNAVTPGYTSTKLNFFGQGGKSVADGAKTLLPWALIDKDGPTCKFFDEHGNELEW</sequence>
<dbReference type="PRINTS" id="PR00080">
    <property type="entry name" value="SDRFAMILY"/>
</dbReference>
<keyword evidence="2" id="KW-0521">NADP</keyword>
<dbReference type="PRINTS" id="PR00081">
    <property type="entry name" value="GDHRDH"/>
</dbReference>
<gene>
    <name evidence="5" type="ORF">CVT24_009277</name>
</gene>
<dbReference type="PROSITE" id="PS00061">
    <property type="entry name" value="ADH_SHORT"/>
    <property type="match status" value="1"/>
</dbReference>
<dbReference type="Gene3D" id="3.40.50.720">
    <property type="entry name" value="NAD(P)-binding Rossmann-like Domain"/>
    <property type="match status" value="2"/>
</dbReference>
<protein>
    <recommendedName>
        <fullName evidence="7">NAD(P)-binding protein</fullName>
    </recommendedName>
</protein>
<comment type="caution">
    <text evidence="5">The sequence shown here is derived from an EMBL/GenBank/DDBJ whole genome shotgun (WGS) entry which is preliminary data.</text>
</comment>
<evidence type="ECO:0000256" key="1">
    <source>
        <dbReference type="ARBA" id="ARBA00006484"/>
    </source>
</evidence>
<dbReference type="SUPFAM" id="SSF51735">
    <property type="entry name" value="NAD(P)-binding Rossmann-fold domains"/>
    <property type="match status" value="2"/>
</dbReference>
<name>A0A409Y8D6_9AGAR</name>
<dbReference type="AlphaFoldDB" id="A0A409Y8D6"/>
<dbReference type="PANTHER" id="PTHR43008">
    <property type="entry name" value="BENZIL REDUCTASE"/>
    <property type="match status" value="1"/>
</dbReference>
<accession>A0A409Y8D6</accession>
<evidence type="ECO:0000313" key="5">
    <source>
        <dbReference type="EMBL" id="PPQ99277.1"/>
    </source>
</evidence>
<keyword evidence="3" id="KW-0560">Oxidoreductase</keyword>
<dbReference type="STRING" id="181874.A0A409Y8D6"/>
<keyword evidence="6" id="KW-1185">Reference proteome</keyword>
<dbReference type="PANTHER" id="PTHR43008:SF4">
    <property type="entry name" value="CHAIN DEHYDROGENASE, PUTATIVE (AFU_ORTHOLOGUE AFUA_4G08710)-RELATED"/>
    <property type="match status" value="1"/>
</dbReference>
<dbReference type="GO" id="GO:0016616">
    <property type="term" value="F:oxidoreductase activity, acting on the CH-OH group of donors, NAD or NADP as acceptor"/>
    <property type="evidence" value="ECO:0007669"/>
    <property type="project" value="UniProtKB-ARBA"/>
</dbReference>
<proteinExistence type="inferred from homology"/>
<evidence type="ECO:0000313" key="6">
    <source>
        <dbReference type="Proteomes" id="UP000284842"/>
    </source>
</evidence>
<comment type="similarity">
    <text evidence="1 4">Belongs to the short-chain dehydrogenases/reductases (SDR) family.</text>
</comment>
<reference evidence="5 6" key="1">
    <citation type="journal article" date="2018" name="Evol. Lett.">
        <title>Horizontal gene cluster transfer increased hallucinogenic mushroom diversity.</title>
        <authorList>
            <person name="Reynolds H.T."/>
            <person name="Vijayakumar V."/>
            <person name="Gluck-Thaler E."/>
            <person name="Korotkin H.B."/>
            <person name="Matheny P.B."/>
            <person name="Slot J.C."/>
        </authorList>
    </citation>
    <scope>NUCLEOTIDE SEQUENCE [LARGE SCALE GENOMIC DNA]</scope>
    <source>
        <strain evidence="5 6">2629</strain>
    </source>
</reference>
<evidence type="ECO:0008006" key="7">
    <source>
        <dbReference type="Google" id="ProtNLM"/>
    </source>
</evidence>
<dbReference type="InParanoid" id="A0A409Y8D6"/>
<dbReference type="Proteomes" id="UP000284842">
    <property type="component" value="Unassembled WGS sequence"/>
</dbReference>
<evidence type="ECO:0000256" key="3">
    <source>
        <dbReference type="ARBA" id="ARBA00023002"/>
    </source>
</evidence>
<dbReference type="InterPro" id="IPR020904">
    <property type="entry name" value="Sc_DH/Rdtase_CS"/>
</dbReference>
<dbReference type="OrthoDB" id="1933717at2759"/>
<evidence type="ECO:0000256" key="4">
    <source>
        <dbReference type="RuleBase" id="RU000363"/>
    </source>
</evidence>
<dbReference type="FunFam" id="3.40.50.720:FF:000084">
    <property type="entry name" value="Short-chain dehydrogenase reductase"/>
    <property type="match status" value="1"/>
</dbReference>
<dbReference type="GO" id="GO:0050664">
    <property type="term" value="F:oxidoreductase activity, acting on NAD(P)H, oxygen as acceptor"/>
    <property type="evidence" value="ECO:0007669"/>
    <property type="project" value="TreeGrafter"/>
</dbReference>
<dbReference type="InterPro" id="IPR002347">
    <property type="entry name" value="SDR_fam"/>
</dbReference>
<dbReference type="InterPro" id="IPR036291">
    <property type="entry name" value="NAD(P)-bd_dom_sf"/>
</dbReference>